<evidence type="ECO:0000256" key="1">
    <source>
        <dbReference type="ARBA" id="ARBA00009986"/>
    </source>
</evidence>
<evidence type="ECO:0000313" key="5">
    <source>
        <dbReference type="Proteomes" id="UP000032668"/>
    </source>
</evidence>
<dbReference type="Proteomes" id="UP000032668">
    <property type="component" value="Unassembled WGS sequence"/>
</dbReference>
<keyword evidence="2" id="KW-0560">Oxidoreductase</keyword>
<name>A0A0D6PLS9_9PROT</name>
<dbReference type="CDD" id="cd07078">
    <property type="entry name" value="ALDH"/>
    <property type="match status" value="1"/>
</dbReference>
<dbReference type="InterPro" id="IPR015590">
    <property type="entry name" value="Aldehyde_DH_dom"/>
</dbReference>
<reference evidence="4 5" key="1">
    <citation type="submission" date="2012-11" db="EMBL/GenBank/DDBJ databases">
        <title>Whole genome sequence of Acidocella aminolytica 101 = DSM 11237.</title>
        <authorList>
            <person name="Azuma Y."/>
            <person name="Higashiura N."/>
            <person name="Hirakawa H."/>
            <person name="Matsushita K."/>
        </authorList>
    </citation>
    <scope>NUCLEOTIDE SEQUENCE [LARGE SCALE GENOMIC DNA]</scope>
    <source>
        <strain evidence="5">101 / DSM 11237</strain>
    </source>
</reference>
<dbReference type="InterPro" id="IPR016161">
    <property type="entry name" value="Ald_DH/histidinol_DH"/>
</dbReference>
<dbReference type="STRING" id="1120923.SAMN02746095_03265"/>
<dbReference type="InterPro" id="IPR016162">
    <property type="entry name" value="Ald_DH_N"/>
</dbReference>
<dbReference type="AlphaFoldDB" id="A0A0D6PLS9"/>
<gene>
    <name evidence="4" type="ORF">Aam_114_011</name>
</gene>
<dbReference type="SUPFAM" id="SSF53720">
    <property type="entry name" value="ALDH-like"/>
    <property type="match status" value="1"/>
</dbReference>
<dbReference type="OrthoDB" id="9812625at2"/>
<dbReference type="InterPro" id="IPR016163">
    <property type="entry name" value="Ald_DH_C"/>
</dbReference>
<evidence type="ECO:0000256" key="2">
    <source>
        <dbReference type="ARBA" id="ARBA00023002"/>
    </source>
</evidence>
<keyword evidence="5" id="KW-1185">Reference proteome</keyword>
<dbReference type="Gene3D" id="3.40.309.10">
    <property type="entry name" value="Aldehyde Dehydrogenase, Chain A, domain 2"/>
    <property type="match status" value="1"/>
</dbReference>
<organism evidence="4 5">
    <name type="scientific">Acidocella aminolytica 101 = DSM 11237</name>
    <dbReference type="NCBI Taxonomy" id="1120923"/>
    <lineage>
        <taxon>Bacteria</taxon>
        <taxon>Pseudomonadati</taxon>
        <taxon>Pseudomonadota</taxon>
        <taxon>Alphaproteobacteria</taxon>
        <taxon>Acetobacterales</taxon>
        <taxon>Acidocellaceae</taxon>
        <taxon>Acidocella</taxon>
    </lineage>
</organism>
<dbReference type="PANTHER" id="PTHR11699">
    <property type="entry name" value="ALDEHYDE DEHYDROGENASE-RELATED"/>
    <property type="match status" value="1"/>
</dbReference>
<sequence>MFDCFGPVYFSGSWRPAKGQMLTVTDPATLAEVGRIAETTMAEREAALDAARVAQRTWAQLDAKSRAAALHKVANRIEAADLRRCAELMCREMGKTYPDAIGELANCAGVFRYFAEMARDEAGKVAGSTQAGSFQFARYEPLGLSVHIMPFNFPVLLMCWTVAASLASGNGCIVKPALAATLSTLEFMGVFADLPAGLMACLPGGAELAVALIESPKTNAVAFTGSVSAGRAVAMAAAAQMKPAVIEAGGSDPLIVTALAPLEVAAAGAVTAAFHLTGQVCTSAERLFVETPVHDEFLRLFATKTRALRIGNGLKKSEIGPLVSEAAREKVIRLVAEAKAKGADVLTGGRIPPSEPVGWFYEPTILTGCTPDMAIMREECFGPVAAVMKVESLGEAITHANDTPFGLGASIFTTSLEEAMEAAERLEAGMVWVNNPLIDNDALPFGGWKQSGLGRELSRLGLDTFRRSKMVVIDHKPRIQGWWYPYPDEWFYETEGRKHS</sequence>
<protein>
    <submittedName>
        <fullName evidence="4">Aldehyde dehydrogenase</fullName>
    </submittedName>
</protein>
<evidence type="ECO:0000259" key="3">
    <source>
        <dbReference type="Pfam" id="PF00171"/>
    </source>
</evidence>
<comment type="similarity">
    <text evidence="1">Belongs to the aldehyde dehydrogenase family.</text>
</comment>
<dbReference type="RefSeq" id="WP_048880112.1">
    <property type="nucleotide sequence ID" value="NZ_BANC01000112.1"/>
</dbReference>
<feature type="domain" description="Aldehyde dehydrogenase" evidence="3">
    <location>
        <begin position="14"/>
        <end position="471"/>
    </location>
</feature>
<dbReference type="GO" id="GO:0016620">
    <property type="term" value="F:oxidoreductase activity, acting on the aldehyde or oxo group of donors, NAD or NADP as acceptor"/>
    <property type="evidence" value="ECO:0007669"/>
    <property type="project" value="InterPro"/>
</dbReference>
<dbReference type="Pfam" id="PF00171">
    <property type="entry name" value="Aldedh"/>
    <property type="match status" value="1"/>
</dbReference>
<dbReference type="Gene3D" id="3.40.605.10">
    <property type="entry name" value="Aldehyde Dehydrogenase, Chain A, domain 1"/>
    <property type="match status" value="1"/>
</dbReference>
<comment type="caution">
    <text evidence="4">The sequence shown here is derived from an EMBL/GenBank/DDBJ whole genome shotgun (WGS) entry which is preliminary data.</text>
</comment>
<dbReference type="EMBL" id="BANC01000112">
    <property type="protein sequence ID" value="GAN81724.1"/>
    <property type="molecule type" value="Genomic_DNA"/>
</dbReference>
<accession>A0A0D6PLS9</accession>
<dbReference type="FunFam" id="3.40.309.10:FF:000009">
    <property type="entry name" value="Aldehyde dehydrogenase A"/>
    <property type="match status" value="1"/>
</dbReference>
<evidence type="ECO:0000313" key="4">
    <source>
        <dbReference type="EMBL" id="GAN81724.1"/>
    </source>
</evidence>
<proteinExistence type="inferred from homology"/>